<feature type="compositionally biased region" description="Basic and acidic residues" evidence="1">
    <location>
        <begin position="1"/>
        <end position="14"/>
    </location>
</feature>
<dbReference type="Pfam" id="PF16976">
    <property type="entry name" value="RcpC"/>
    <property type="match status" value="1"/>
</dbReference>
<evidence type="ECO:0000313" key="4">
    <source>
        <dbReference type="Proteomes" id="UP001500751"/>
    </source>
</evidence>
<comment type="caution">
    <text evidence="3">The sequence shown here is derived from an EMBL/GenBank/DDBJ whole genome shotgun (WGS) entry which is preliminary data.</text>
</comment>
<feature type="region of interest" description="Disordered" evidence="1">
    <location>
        <begin position="119"/>
        <end position="155"/>
    </location>
</feature>
<organism evidence="3 4">
    <name type="scientific">Catenulispora yoronensis</name>
    <dbReference type="NCBI Taxonomy" id="450799"/>
    <lineage>
        <taxon>Bacteria</taxon>
        <taxon>Bacillati</taxon>
        <taxon>Actinomycetota</taxon>
        <taxon>Actinomycetes</taxon>
        <taxon>Catenulisporales</taxon>
        <taxon>Catenulisporaceae</taxon>
        <taxon>Catenulispora</taxon>
    </lineage>
</organism>
<accession>A0ABP5GBT5</accession>
<sequence length="213" mass="21959">MRTAADHYSLKRPDYAQGDPMPPTAFRPGPAVHRSKLAARMAGRRHSSRARRLRVVGAAGFAGVSMALLSAEHTGPPPRRPPRFAAEPQMSGLVAVPVRFADPGSTGYLRPGDRIDVLAARDAGPGAPPDPADPDGPVADPDRTAPAGRSRSGTTVAADVSVLEIAHAAEAGSLSRAAPDDGGLVFLAVDNATAARLAQAAVAERLSYALRPG</sequence>
<protein>
    <recommendedName>
        <fullName evidence="2">Flp pilus assembly protein RcpC/CpaB domain-containing protein</fullName>
    </recommendedName>
</protein>
<name>A0ABP5GBT5_9ACTN</name>
<evidence type="ECO:0000256" key="1">
    <source>
        <dbReference type="SAM" id="MobiDB-lite"/>
    </source>
</evidence>
<dbReference type="InterPro" id="IPR031571">
    <property type="entry name" value="RcpC_dom"/>
</dbReference>
<dbReference type="EMBL" id="BAAAQN010000035">
    <property type="protein sequence ID" value="GAA2043545.1"/>
    <property type="molecule type" value="Genomic_DNA"/>
</dbReference>
<proteinExistence type="predicted"/>
<feature type="region of interest" description="Disordered" evidence="1">
    <location>
        <begin position="1"/>
        <end position="30"/>
    </location>
</feature>
<evidence type="ECO:0000313" key="3">
    <source>
        <dbReference type="EMBL" id="GAA2043545.1"/>
    </source>
</evidence>
<keyword evidence="4" id="KW-1185">Reference proteome</keyword>
<dbReference type="Proteomes" id="UP001500751">
    <property type="component" value="Unassembled WGS sequence"/>
</dbReference>
<evidence type="ECO:0000259" key="2">
    <source>
        <dbReference type="Pfam" id="PF16976"/>
    </source>
</evidence>
<reference evidence="4" key="1">
    <citation type="journal article" date="2019" name="Int. J. Syst. Evol. Microbiol.">
        <title>The Global Catalogue of Microorganisms (GCM) 10K type strain sequencing project: providing services to taxonomists for standard genome sequencing and annotation.</title>
        <authorList>
            <consortium name="The Broad Institute Genomics Platform"/>
            <consortium name="The Broad Institute Genome Sequencing Center for Infectious Disease"/>
            <person name="Wu L."/>
            <person name="Ma J."/>
        </authorList>
    </citation>
    <scope>NUCLEOTIDE SEQUENCE [LARGE SCALE GENOMIC DNA]</scope>
    <source>
        <strain evidence="4">JCM 16014</strain>
    </source>
</reference>
<gene>
    <name evidence="3" type="ORF">GCM10009839_53500</name>
</gene>
<feature type="domain" description="Flp pilus assembly protein RcpC/CpaB" evidence="2">
    <location>
        <begin position="94"/>
        <end position="211"/>
    </location>
</feature>